<dbReference type="InterPro" id="IPR004812">
    <property type="entry name" value="Efflux_drug-R_Bcr/CmlA"/>
</dbReference>
<accession>A0ABS5YDE7</accession>
<dbReference type="Gene3D" id="1.20.1720.10">
    <property type="entry name" value="Multidrug resistance protein D"/>
    <property type="match status" value="1"/>
</dbReference>
<comment type="subcellular location">
    <subcellularLocation>
        <location evidence="8">Cell inner membrane</location>
        <topology evidence="8">Multi-pass membrane protein</topology>
    </subcellularLocation>
    <subcellularLocation>
        <location evidence="1">Cell membrane</location>
        <topology evidence="1">Multi-pass membrane protein</topology>
    </subcellularLocation>
</comment>
<feature type="transmembrane region" description="Helical" evidence="8">
    <location>
        <begin position="238"/>
        <end position="260"/>
    </location>
</feature>
<feature type="transmembrane region" description="Helical" evidence="8">
    <location>
        <begin position="160"/>
        <end position="179"/>
    </location>
</feature>
<evidence type="ECO:0000256" key="5">
    <source>
        <dbReference type="ARBA" id="ARBA00022692"/>
    </source>
</evidence>
<dbReference type="PANTHER" id="PTHR43124:SF3">
    <property type="entry name" value="CHLORAMPHENICOL EFFLUX PUMP RV0191"/>
    <property type="match status" value="1"/>
</dbReference>
<dbReference type="InterPro" id="IPR050189">
    <property type="entry name" value="MFS_Efflux_Transporters"/>
</dbReference>
<dbReference type="EMBL" id="JAFJYC010000002">
    <property type="protein sequence ID" value="MBT9433060.1"/>
    <property type="molecule type" value="Genomic_DNA"/>
</dbReference>
<evidence type="ECO:0000256" key="3">
    <source>
        <dbReference type="ARBA" id="ARBA00022448"/>
    </source>
</evidence>
<feature type="domain" description="Major facilitator superfamily (MFS) profile" evidence="9">
    <location>
        <begin position="4"/>
        <end position="387"/>
    </location>
</feature>
<sequence length="438" mass="46508">MQKFLILLLLLVLLGPLGIDLYLPVIPLIAHGLHSDEALIQSTIPLFIGVMGIGQLITGPLVDYFGHRPLALVGVALYGAGAILAAMATTHWLFVLSRVLQGLAVCCTTVALFSCVRDRLDGDDAARAFSFLNGTLNIVPALAPMSGGLLAVGFGWRAPFWALAAYSLLVLALVAVGLAETRPAGTRRSTTLPFVRYGQIATQRRFILFALVNTGAMAMALTYVSLSSQVLMGEGGLSPLGFSMVFGANGFWIMLASVIANRVIRTMGRPTCLTLGTVLMALGSVMLLLSVTAAPASWQQHWLSYMLPVATACARLAFLMWPATSYALEPFAEEAGGASALNGFVQMAGAAAVSLSMMALPLAPRQTLALVMLLGAVFAFAARLRAPRCAAAEAVEPLTTERDHLPRCAQLSGFILNALTPQQRPRTPTLNRLRLQCS</sequence>
<evidence type="ECO:0000313" key="11">
    <source>
        <dbReference type="Proteomes" id="UP000811282"/>
    </source>
</evidence>
<evidence type="ECO:0000256" key="1">
    <source>
        <dbReference type="ARBA" id="ARBA00004651"/>
    </source>
</evidence>
<comment type="caution">
    <text evidence="8">Lacks conserved residue(s) required for the propagation of feature annotation.</text>
</comment>
<dbReference type="PANTHER" id="PTHR43124">
    <property type="entry name" value="PURINE EFFLUX PUMP PBUE"/>
    <property type="match status" value="1"/>
</dbReference>
<feature type="transmembrane region" description="Helical" evidence="8">
    <location>
        <begin position="70"/>
        <end position="93"/>
    </location>
</feature>
<dbReference type="InterPro" id="IPR020846">
    <property type="entry name" value="MFS_dom"/>
</dbReference>
<proteinExistence type="inferred from homology"/>
<dbReference type="InterPro" id="IPR011701">
    <property type="entry name" value="MFS"/>
</dbReference>
<evidence type="ECO:0000256" key="8">
    <source>
        <dbReference type="RuleBase" id="RU365088"/>
    </source>
</evidence>
<protein>
    <recommendedName>
        <fullName evidence="8">Bcr/CflA family efflux transporter</fullName>
    </recommendedName>
</protein>
<organism evidence="10 11">
    <name type="scientific">Candidatus Sodalis endolongispinus</name>
    <dbReference type="NCBI Taxonomy" id="2812662"/>
    <lineage>
        <taxon>Bacteria</taxon>
        <taxon>Pseudomonadati</taxon>
        <taxon>Pseudomonadota</taxon>
        <taxon>Gammaproteobacteria</taxon>
        <taxon>Enterobacterales</taxon>
        <taxon>Bruguierivoracaceae</taxon>
        <taxon>Sodalis</taxon>
    </lineage>
</organism>
<dbReference type="SUPFAM" id="SSF103473">
    <property type="entry name" value="MFS general substrate transporter"/>
    <property type="match status" value="1"/>
</dbReference>
<dbReference type="CDD" id="cd17320">
    <property type="entry name" value="MFS_MdfA_MDR_like"/>
    <property type="match status" value="1"/>
</dbReference>
<keyword evidence="7 8" id="KW-0472">Membrane</keyword>
<dbReference type="NCBIfam" id="TIGR00710">
    <property type="entry name" value="efflux_Bcr_CflA"/>
    <property type="match status" value="1"/>
</dbReference>
<evidence type="ECO:0000256" key="4">
    <source>
        <dbReference type="ARBA" id="ARBA00022475"/>
    </source>
</evidence>
<evidence type="ECO:0000256" key="2">
    <source>
        <dbReference type="ARBA" id="ARBA00006236"/>
    </source>
</evidence>
<feature type="transmembrane region" description="Helical" evidence="8">
    <location>
        <begin position="272"/>
        <end position="293"/>
    </location>
</feature>
<keyword evidence="4" id="KW-1003">Cell membrane</keyword>
<dbReference type="InterPro" id="IPR036259">
    <property type="entry name" value="MFS_trans_sf"/>
</dbReference>
<dbReference type="InterPro" id="IPR001958">
    <property type="entry name" value="Tet-R_TetA/multi-R_MdtG-like"/>
</dbReference>
<evidence type="ECO:0000259" key="9">
    <source>
        <dbReference type="PROSITE" id="PS50850"/>
    </source>
</evidence>
<keyword evidence="11" id="KW-1185">Reference proteome</keyword>
<gene>
    <name evidence="10" type="ORF">JZM24_14675</name>
</gene>
<reference evidence="10 11" key="1">
    <citation type="journal article" date="2021" name="Genome Biol. Evol.">
        <title>The evolution of interdependence in a four-way mealybug symbiosis.</title>
        <authorList>
            <person name="Garber A.I."/>
            <person name="Kupper M."/>
            <person name="Laetsch D.R."/>
            <person name="Weldon S.R."/>
            <person name="Ladinsky M.S."/>
            <person name="Bjorkman P.J."/>
            <person name="McCutcheon J.P."/>
        </authorList>
    </citation>
    <scope>NUCLEOTIDE SEQUENCE [LARGE SCALE GENOMIC DNA]</scope>
    <source>
        <strain evidence="10">SOD</strain>
    </source>
</reference>
<keyword evidence="3 8" id="KW-0813">Transport</keyword>
<feature type="transmembrane region" description="Helical" evidence="8">
    <location>
        <begin position="99"/>
        <end position="116"/>
    </location>
</feature>
<feature type="transmembrane region" description="Helical" evidence="8">
    <location>
        <begin position="366"/>
        <end position="384"/>
    </location>
</feature>
<keyword evidence="6 8" id="KW-1133">Transmembrane helix</keyword>
<comment type="caution">
    <text evidence="10">The sequence shown here is derived from an EMBL/GenBank/DDBJ whole genome shotgun (WGS) entry which is preliminary data.</text>
</comment>
<dbReference type="Proteomes" id="UP000811282">
    <property type="component" value="Unassembled WGS sequence"/>
</dbReference>
<keyword evidence="5 8" id="KW-0812">Transmembrane</keyword>
<evidence type="ECO:0000256" key="6">
    <source>
        <dbReference type="ARBA" id="ARBA00022989"/>
    </source>
</evidence>
<name>A0ABS5YDE7_9GAMM</name>
<dbReference type="Pfam" id="PF07690">
    <property type="entry name" value="MFS_1"/>
    <property type="match status" value="1"/>
</dbReference>
<evidence type="ECO:0000256" key="7">
    <source>
        <dbReference type="ARBA" id="ARBA00023136"/>
    </source>
</evidence>
<feature type="transmembrane region" description="Helical" evidence="8">
    <location>
        <begin position="128"/>
        <end position="154"/>
    </location>
</feature>
<feature type="transmembrane region" description="Helical" evidence="8">
    <location>
        <begin position="206"/>
        <end position="226"/>
    </location>
</feature>
<keyword evidence="8" id="KW-0997">Cell inner membrane</keyword>
<feature type="transmembrane region" description="Helical" evidence="8">
    <location>
        <begin position="38"/>
        <end position="58"/>
    </location>
</feature>
<dbReference type="PRINTS" id="PR01035">
    <property type="entry name" value="TCRTETA"/>
</dbReference>
<dbReference type="RefSeq" id="WP_215670581.1">
    <property type="nucleotide sequence ID" value="NZ_JAFJYC010000002.1"/>
</dbReference>
<evidence type="ECO:0000313" key="10">
    <source>
        <dbReference type="EMBL" id="MBT9433060.1"/>
    </source>
</evidence>
<dbReference type="PROSITE" id="PS50850">
    <property type="entry name" value="MFS"/>
    <property type="match status" value="1"/>
</dbReference>
<comment type="similarity">
    <text evidence="2 8">Belongs to the major facilitator superfamily. Bcr/CmlA family.</text>
</comment>